<feature type="region of interest" description="Disordered" evidence="3">
    <location>
        <begin position="244"/>
        <end position="293"/>
    </location>
</feature>
<comment type="caution">
    <text evidence="5">The sequence shown here is derived from an EMBL/GenBank/DDBJ whole genome shotgun (WGS) entry which is preliminary data.</text>
</comment>
<keyword evidence="6" id="KW-1185">Reference proteome</keyword>
<dbReference type="RefSeq" id="WP_280338148.1">
    <property type="nucleotide sequence ID" value="NZ_PGFS01000001.1"/>
</dbReference>
<accession>A0ABT6I8T6</accession>
<evidence type="ECO:0000313" key="6">
    <source>
        <dbReference type="Proteomes" id="UP001162135"/>
    </source>
</evidence>
<comment type="similarity">
    <text evidence="1">Belongs to the NAD(P)H dehydrogenase (quinone) family.</text>
</comment>
<sequence length="293" mass="32048">MSHILIVHAHPEPQSLTSALKDLAVEFLQAQGHEVQVSDLYAMGWKASADREDFIDTVDPERLSYIAESRHAYASDTQTLDIAAEQQKLLWADAVLFSFPLWWFGMPAILKGWVDRVFAFGFAYGVGEHGGERWGDRYGEGVLAGRRAMLILPIGGRAPHYSDRGVNGSLEEILWPIQHGTLFYPGLAVMPPFPVYSSDRLDDAGWQQVATDLEQRLAGLFSDAPIPFRCQNGGHYDTDQRLKPGLGQGEGGTRIHLVQPGIPKSGSLSGREWLSASTAASPPASGGPRRGGR</sequence>
<dbReference type="Proteomes" id="UP001162135">
    <property type="component" value="Unassembled WGS sequence"/>
</dbReference>
<evidence type="ECO:0000256" key="3">
    <source>
        <dbReference type="SAM" id="MobiDB-lite"/>
    </source>
</evidence>
<dbReference type="Gene3D" id="3.40.50.360">
    <property type="match status" value="1"/>
</dbReference>
<dbReference type="PANTHER" id="PTHR10204:SF34">
    <property type="entry name" value="NAD(P)H DEHYDROGENASE [QUINONE] 1 ISOFORM 1"/>
    <property type="match status" value="1"/>
</dbReference>
<protein>
    <submittedName>
        <fullName evidence="5">NAD(P)H dehydrogenase</fullName>
    </submittedName>
</protein>
<dbReference type="PANTHER" id="PTHR10204">
    <property type="entry name" value="NAD P H OXIDOREDUCTASE-RELATED"/>
    <property type="match status" value="1"/>
</dbReference>
<dbReference type="InterPro" id="IPR029039">
    <property type="entry name" value="Flavoprotein-like_sf"/>
</dbReference>
<keyword evidence="2" id="KW-0560">Oxidoreductase</keyword>
<feature type="compositionally biased region" description="Low complexity" evidence="3">
    <location>
        <begin position="275"/>
        <end position="287"/>
    </location>
</feature>
<dbReference type="InterPro" id="IPR003680">
    <property type="entry name" value="Flavodoxin_fold"/>
</dbReference>
<gene>
    <name evidence="5" type="ORF">CUR86_17935</name>
</gene>
<name>A0ABT6I8T6_9GAMM</name>
<dbReference type="InterPro" id="IPR051545">
    <property type="entry name" value="NAD(P)H_dehydrogenase_qn"/>
</dbReference>
<evidence type="ECO:0000259" key="4">
    <source>
        <dbReference type="Pfam" id="PF02525"/>
    </source>
</evidence>
<reference evidence="5" key="2">
    <citation type="submission" date="2017-11" db="EMBL/GenBank/DDBJ databases">
        <authorList>
            <person name="Das S.K."/>
        </authorList>
    </citation>
    <scope>NUCLEOTIDE SEQUENCE</scope>
    <source>
        <strain evidence="5">S4-41</strain>
    </source>
</reference>
<evidence type="ECO:0000256" key="2">
    <source>
        <dbReference type="ARBA" id="ARBA00023002"/>
    </source>
</evidence>
<feature type="domain" description="Flavodoxin-like fold" evidence="4">
    <location>
        <begin position="3"/>
        <end position="216"/>
    </location>
</feature>
<evidence type="ECO:0000256" key="1">
    <source>
        <dbReference type="ARBA" id="ARBA00006252"/>
    </source>
</evidence>
<reference evidence="5" key="1">
    <citation type="journal article" date="2015" name="Antonie Van Leeuwenhoek">
        <title>Comparative 16S rRNA signatures and multilocus sequence analysis for the genus Salinicola and description of Salinicola acroporae sp. nov., isolated from coral Acropora digitifera.</title>
        <authorList>
            <person name="Lepcha R.T."/>
            <person name="Poddar A."/>
            <person name="Schumann P."/>
            <person name="Das S.K."/>
        </authorList>
    </citation>
    <scope>NUCLEOTIDE SEQUENCE</scope>
    <source>
        <strain evidence="5">S4-41</strain>
    </source>
</reference>
<dbReference type="SUPFAM" id="SSF52218">
    <property type="entry name" value="Flavoproteins"/>
    <property type="match status" value="1"/>
</dbReference>
<evidence type="ECO:0000313" key="5">
    <source>
        <dbReference type="EMBL" id="MDH4574113.1"/>
    </source>
</evidence>
<dbReference type="EMBL" id="PGFS01000001">
    <property type="protein sequence ID" value="MDH4574113.1"/>
    <property type="molecule type" value="Genomic_DNA"/>
</dbReference>
<dbReference type="Pfam" id="PF02525">
    <property type="entry name" value="Flavodoxin_2"/>
    <property type="match status" value="1"/>
</dbReference>
<proteinExistence type="inferred from homology"/>
<organism evidence="5 6">
    <name type="scientific">Salinicola acroporae</name>
    <dbReference type="NCBI Taxonomy" id="1541440"/>
    <lineage>
        <taxon>Bacteria</taxon>
        <taxon>Pseudomonadati</taxon>
        <taxon>Pseudomonadota</taxon>
        <taxon>Gammaproteobacteria</taxon>
        <taxon>Oceanospirillales</taxon>
        <taxon>Halomonadaceae</taxon>
        <taxon>Salinicola</taxon>
    </lineage>
</organism>